<dbReference type="PROSITE" id="PS00139">
    <property type="entry name" value="THIOL_PROTEASE_CYS"/>
    <property type="match status" value="1"/>
</dbReference>
<dbReference type="InterPro" id="IPR001300">
    <property type="entry name" value="Peptidase_C2_calpain_cat"/>
</dbReference>
<dbReference type="Gene3D" id="3.90.70.10">
    <property type="entry name" value="Cysteine proteinases"/>
    <property type="match status" value="1"/>
</dbReference>
<dbReference type="Pfam" id="PF00648">
    <property type="entry name" value="Peptidase_C2"/>
    <property type="match status" value="1"/>
</dbReference>
<keyword evidence="2 6" id="KW-0645">Protease</keyword>
<keyword evidence="4 6" id="KW-0788">Thiol protease</keyword>
<proteinExistence type="inferred from homology"/>
<dbReference type="PRINTS" id="PR00704">
    <property type="entry name" value="CALPAIN"/>
</dbReference>
<dbReference type="GO" id="GO:0005737">
    <property type="term" value="C:cytoplasm"/>
    <property type="evidence" value="ECO:0007669"/>
    <property type="project" value="TreeGrafter"/>
</dbReference>
<reference evidence="8" key="1">
    <citation type="submission" date="2023-09" db="UniProtKB">
        <authorList>
            <consortium name="Ensembl"/>
        </authorList>
    </citation>
    <scope>IDENTIFICATION</scope>
</reference>
<evidence type="ECO:0000259" key="7">
    <source>
        <dbReference type="PROSITE" id="PS50203"/>
    </source>
</evidence>
<dbReference type="InterPro" id="IPR038765">
    <property type="entry name" value="Papain-like_cys_pep_sf"/>
</dbReference>
<dbReference type="CDD" id="cd00044">
    <property type="entry name" value="CysPc"/>
    <property type="match status" value="1"/>
</dbReference>
<name>A0A3B4F599_9CICH</name>
<dbReference type="PANTHER" id="PTHR10183:SF302">
    <property type="entry name" value="CALPAIN-14"/>
    <property type="match status" value="1"/>
</dbReference>
<feature type="active site" evidence="5 6">
    <location>
        <position position="247"/>
    </location>
</feature>
<dbReference type="PANTHER" id="PTHR10183">
    <property type="entry name" value="CALPAIN"/>
    <property type="match status" value="1"/>
</dbReference>
<dbReference type="FunFam" id="3.90.70.10:FF:000054">
    <property type="entry name" value="Calpain 14"/>
    <property type="match status" value="1"/>
</dbReference>
<dbReference type="GO" id="GO:0006508">
    <property type="term" value="P:proteolysis"/>
    <property type="evidence" value="ECO:0007669"/>
    <property type="project" value="UniProtKB-KW"/>
</dbReference>
<evidence type="ECO:0000256" key="2">
    <source>
        <dbReference type="ARBA" id="ARBA00022670"/>
    </source>
</evidence>
<evidence type="ECO:0000256" key="4">
    <source>
        <dbReference type="ARBA" id="ARBA00022807"/>
    </source>
</evidence>
<evidence type="ECO:0000256" key="3">
    <source>
        <dbReference type="ARBA" id="ARBA00022801"/>
    </source>
</evidence>
<dbReference type="InterPro" id="IPR000169">
    <property type="entry name" value="Pept_cys_AS"/>
</dbReference>
<feature type="domain" description="Calpain catalytic" evidence="7">
    <location>
        <begin position="42"/>
        <end position="329"/>
    </location>
</feature>
<dbReference type="SUPFAM" id="SSF54001">
    <property type="entry name" value="Cysteine proteinases"/>
    <property type="match status" value="1"/>
</dbReference>
<evidence type="ECO:0000256" key="5">
    <source>
        <dbReference type="PIRSR" id="PIRSR622684-1"/>
    </source>
</evidence>
<accession>A0A3B4F599</accession>
<feature type="active site" evidence="5 6">
    <location>
        <position position="105"/>
    </location>
</feature>
<organism evidence="8">
    <name type="scientific">Pundamilia nyererei</name>
    <dbReference type="NCBI Taxonomy" id="303518"/>
    <lineage>
        <taxon>Eukaryota</taxon>
        <taxon>Metazoa</taxon>
        <taxon>Chordata</taxon>
        <taxon>Craniata</taxon>
        <taxon>Vertebrata</taxon>
        <taxon>Euteleostomi</taxon>
        <taxon>Actinopterygii</taxon>
        <taxon>Neopterygii</taxon>
        <taxon>Teleostei</taxon>
        <taxon>Neoteleostei</taxon>
        <taxon>Acanthomorphata</taxon>
        <taxon>Ovalentaria</taxon>
        <taxon>Cichlomorphae</taxon>
        <taxon>Cichliformes</taxon>
        <taxon>Cichlidae</taxon>
        <taxon>African cichlids</taxon>
        <taxon>Pseudocrenilabrinae</taxon>
        <taxon>Haplochromini</taxon>
        <taxon>Pundamilia</taxon>
    </lineage>
</organism>
<protein>
    <submittedName>
        <fullName evidence="8">Calpain-1 catalytic subunit-like</fullName>
    </submittedName>
</protein>
<dbReference type="Ensembl" id="ENSPNYT00000005232.1">
    <property type="protein sequence ID" value="ENSPNYP00000005103.1"/>
    <property type="gene ID" value="ENSPNYG00000003899.1"/>
</dbReference>
<keyword evidence="3 6" id="KW-0378">Hydrolase</keyword>
<comment type="similarity">
    <text evidence="1">Belongs to the peptidase C2 family.</text>
</comment>
<dbReference type="GO" id="GO:0004198">
    <property type="term" value="F:calcium-dependent cysteine-type endopeptidase activity"/>
    <property type="evidence" value="ECO:0007669"/>
    <property type="project" value="InterPro"/>
</dbReference>
<evidence type="ECO:0000256" key="6">
    <source>
        <dbReference type="PROSITE-ProRule" id="PRU00239"/>
    </source>
</evidence>
<dbReference type="GeneTree" id="ENSGT00940000160421"/>
<dbReference type="AlphaFoldDB" id="A0A3B4F599"/>
<evidence type="ECO:0000313" key="8">
    <source>
        <dbReference type="Ensembl" id="ENSPNYP00000005103.1"/>
    </source>
</evidence>
<dbReference type="PROSITE" id="PS50203">
    <property type="entry name" value="CALPAIN_CAT"/>
    <property type="match status" value="1"/>
</dbReference>
<dbReference type="SUPFAM" id="SSF49758">
    <property type="entry name" value="Calpain large subunit, middle domain (domain III)"/>
    <property type="match status" value="1"/>
</dbReference>
<dbReference type="InterPro" id="IPR022684">
    <property type="entry name" value="Calpain_cysteine_protease"/>
</dbReference>
<dbReference type="InterPro" id="IPR036213">
    <property type="entry name" value="Calpain_III_sf"/>
</dbReference>
<feature type="active site" evidence="5 6">
    <location>
        <position position="271"/>
    </location>
</feature>
<sequence>LTLMVAGARYKKDGFGKFTKPQKFLGQDYEQLKQYCLTRGVSFIDETFLPDRRSIGQEILRHGILSPSELACVEWRRPAEIVRFPVLVLDGVSRFDFGQGKLGNCWFLASIGALTFQKSIFEEVVPLEQRFDENYCGIFHFRFWRFGQWEDVVIDDKLPTINGRLIFVHSKNQNEFWPALLEKAYAKYAILILDIMRVEEAMMDFTGGVHINIELSQPSPSLWGLICRAGRDGSVCAIDRESRLKCHAYTVTGIKEMMSRGKIVYLVRLWNPWGKGEWKGDWSDRSPLWQTVSPEDREMCLSVADDGEFWMTFEDFCKFYADIDICGLSPDFFNESDSSQWTTSVYEGRWVAGTTAGGCLNYRGIKSHCKCVETLNTYSIS</sequence>
<evidence type="ECO:0000256" key="1">
    <source>
        <dbReference type="ARBA" id="ARBA00007623"/>
    </source>
</evidence>
<dbReference type="SMART" id="SM00230">
    <property type="entry name" value="CysPc"/>
    <property type="match status" value="1"/>
</dbReference>